<gene>
    <name evidence="1" type="ORF">I206_07270</name>
    <name evidence="2" type="ORF">I206_106465</name>
</gene>
<dbReference type="AlphaFoldDB" id="A0A1B9HUE4"/>
<dbReference type="GeneID" id="30175639"/>
<reference evidence="2" key="4">
    <citation type="submission" date="2024-02" db="EMBL/GenBank/DDBJ databases">
        <title>Comparative genomics of Cryptococcus and Kwoniella reveals pathogenesis evolution and contrasting modes of karyotype evolution via chromosome fusion or intercentromeric recombination.</title>
        <authorList>
            <person name="Coelho M.A."/>
            <person name="David-Palma M."/>
            <person name="Shea T."/>
            <person name="Bowers K."/>
            <person name="McGinley-Smith S."/>
            <person name="Mohammad A.W."/>
            <person name="Gnirke A."/>
            <person name="Yurkov A.M."/>
            <person name="Nowrousian M."/>
            <person name="Sun S."/>
            <person name="Cuomo C.A."/>
            <person name="Heitman J."/>
        </authorList>
    </citation>
    <scope>NUCLEOTIDE SEQUENCE</scope>
    <source>
        <strain evidence="2">CBS 10737</strain>
    </source>
</reference>
<dbReference type="Proteomes" id="UP000094020">
    <property type="component" value="Chromosome 9"/>
</dbReference>
<dbReference type="EMBL" id="KI894015">
    <property type="protein sequence ID" value="OCF46883.1"/>
    <property type="molecule type" value="Genomic_DNA"/>
</dbReference>
<evidence type="ECO:0000313" key="2">
    <source>
        <dbReference type="EMBL" id="WWC72503.1"/>
    </source>
</evidence>
<dbReference type="RefSeq" id="XP_019008102.1">
    <property type="nucleotide sequence ID" value="XM_019158964.1"/>
</dbReference>
<keyword evidence="3" id="KW-1185">Reference proteome</keyword>
<reference evidence="1" key="1">
    <citation type="submission" date="2013-07" db="EMBL/GenBank/DDBJ databases">
        <title>The Genome Sequence of Cryptococcus pinus CBS10737.</title>
        <authorList>
            <consortium name="The Broad Institute Genome Sequencing Platform"/>
            <person name="Cuomo C."/>
            <person name="Litvintseva A."/>
            <person name="Chen Y."/>
            <person name="Heitman J."/>
            <person name="Sun S."/>
            <person name="Springer D."/>
            <person name="Dromer F."/>
            <person name="Young S.K."/>
            <person name="Zeng Q."/>
            <person name="Gargeya S."/>
            <person name="Fitzgerald M."/>
            <person name="Abouelleil A."/>
            <person name="Alvarado L."/>
            <person name="Berlin A.M."/>
            <person name="Chapman S.B."/>
            <person name="Dewar J."/>
            <person name="Goldberg J."/>
            <person name="Griggs A."/>
            <person name="Gujja S."/>
            <person name="Hansen M."/>
            <person name="Howarth C."/>
            <person name="Imamovic A."/>
            <person name="Larimer J."/>
            <person name="McCowan C."/>
            <person name="Murphy C."/>
            <person name="Pearson M."/>
            <person name="Priest M."/>
            <person name="Roberts A."/>
            <person name="Saif S."/>
            <person name="Shea T."/>
            <person name="Sykes S."/>
            <person name="Wortman J."/>
            <person name="Nusbaum C."/>
            <person name="Birren B."/>
        </authorList>
    </citation>
    <scope>NUCLEOTIDE SEQUENCE [LARGE SCALE GENOMIC DNA]</scope>
    <source>
        <strain evidence="1">CBS 10737</strain>
    </source>
</reference>
<name>A0A1B9HUE4_9TREE</name>
<dbReference type="KEGG" id="kpin:30175639"/>
<sequence length="137" mass="15821">MGKKTVDPLGDVITFTKKDNGTFDIFESAIKLDKYCNDTKPNRRLLSISFDKKDEPNKFGYSPIDGSDDSVWPRDIEKSDEYRAGTIWYLWENVDNDPNLRSPYDPDQFYTCRKGSNKKYRPDSISATQNRFAALSI</sequence>
<accession>A0A1B9HUE4</accession>
<evidence type="ECO:0000313" key="3">
    <source>
        <dbReference type="Proteomes" id="UP000094020"/>
    </source>
</evidence>
<dbReference type="EMBL" id="CP144527">
    <property type="protein sequence ID" value="WWC72503.1"/>
    <property type="molecule type" value="Genomic_DNA"/>
</dbReference>
<proteinExistence type="predicted"/>
<reference evidence="1" key="3">
    <citation type="submission" date="2016-07" db="EMBL/GenBank/DDBJ databases">
        <title>Evolution of pathogenesis and genome organization in the Tremellales.</title>
        <authorList>
            <person name="Cuomo C."/>
            <person name="Litvintseva A."/>
            <person name="Heitman J."/>
            <person name="Chen Y."/>
            <person name="Sun S."/>
            <person name="Springer D."/>
            <person name="Dromer F."/>
            <person name="Young S."/>
            <person name="Zeng Q."/>
            <person name="Chapman S."/>
            <person name="Gujja S."/>
            <person name="Saif S."/>
            <person name="Birren B."/>
        </authorList>
    </citation>
    <scope>NUCLEOTIDE SEQUENCE</scope>
    <source>
        <strain evidence="1">CBS 10737</strain>
    </source>
</reference>
<evidence type="ECO:0000313" key="1">
    <source>
        <dbReference type="EMBL" id="OCF46883.1"/>
    </source>
</evidence>
<protein>
    <submittedName>
        <fullName evidence="1">Uncharacterized protein</fullName>
    </submittedName>
</protein>
<organism evidence="1">
    <name type="scientific">Kwoniella pini CBS 10737</name>
    <dbReference type="NCBI Taxonomy" id="1296096"/>
    <lineage>
        <taxon>Eukaryota</taxon>
        <taxon>Fungi</taxon>
        <taxon>Dikarya</taxon>
        <taxon>Basidiomycota</taxon>
        <taxon>Agaricomycotina</taxon>
        <taxon>Tremellomycetes</taxon>
        <taxon>Tremellales</taxon>
        <taxon>Cryptococcaceae</taxon>
        <taxon>Kwoniella</taxon>
    </lineage>
</organism>
<reference evidence="2" key="2">
    <citation type="submission" date="2013-07" db="EMBL/GenBank/DDBJ databases">
        <authorList>
            <consortium name="The Broad Institute Genome Sequencing Platform"/>
            <person name="Cuomo C."/>
            <person name="Litvintseva A."/>
            <person name="Chen Y."/>
            <person name="Heitman J."/>
            <person name="Sun S."/>
            <person name="Springer D."/>
            <person name="Dromer F."/>
            <person name="Young S.K."/>
            <person name="Zeng Q."/>
            <person name="Gargeya S."/>
            <person name="Fitzgerald M."/>
            <person name="Abouelleil A."/>
            <person name="Alvarado L."/>
            <person name="Berlin A.M."/>
            <person name="Chapman S.B."/>
            <person name="Dewar J."/>
            <person name="Goldberg J."/>
            <person name="Griggs A."/>
            <person name="Gujja S."/>
            <person name="Hansen M."/>
            <person name="Howarth C."/>
            <person name="Imamovic A."/>
            <person name="Larimer J."/>
            <person name="McCowan C."/>
            <person name="Murphy C."/>
            <person name="Pearson M."/>
            <person name="Priest M."/>
            <person name="Roberts A."/>
            <person name="Saif S."/>
            <person name="Shea T."/>
            <person name="Sykes S."/>
            <person name="Wortman J."/>
            <person name="Nusbaum C."/>
            <person name="Birren B."/>
        </authorList>
    </citation>
    <scope>NUCLEOTIDE SEQUENCE</scope>
    <source>
        <strain evidence="2">CBS 10737</strain>
    </source>
</reference>